<dbReference type="InterPro" id="IPR044751">
    <property type="entry name" value="Ion_transp-like_CBS"/>
</dbReference>
<dbReference type="InterPro" id="IPR016169">
    <property type="entry name" value="FAD-bd_PCMH_sub2"/>
</dbReference>
<feature type="compositionally biased region" description="Basic and acidic residues" evidence="11">
    <location>
        <begin position="415"/>
        <end position="424"/>
    </location>
</feature>
<dbReference type="SUPFAM" id="SSF56176">
    <property type="entry name" value="FAD-binding/transporter-associated domain-like"/>
    <property type="match status" value="1"/>
</dbReference>
<gene>
    <name evidence="15" type="ORF">ABFY20_13060</name>
</gene>
<evidence type="ECO:0000256" key="11">
    <source>
        <dbReference type="SAM" id="MobiDB-lite"/>
    </source>
</evidence>
<dbReference type="Pfam" id="PF01595">
    <property type="entry name" value="CNNM"/>
    <property type="match status" value="1"/>
</dbReference>
<dbReference type="Gene3D" id="3.10.580.10">
    <property type="entry name" value="CBS-domain"/>
    <property type="match status" value="1"/>
</dbReference>
<keyword evidence="6 10" id="KW-1133">Transmembrane helix</keyword>
<dbReference type="PROSITE" id="PS51846">
    <property type="entry name" value="CNNM"/>
    <property type="match status" value="1"/>
</dbReference>
<reference evidence="15" key="1">
    <citation type="submission" date="2024-05" db="EMBL/GenBank/DDBJ databases">
        <title>Herbiconiux sp. A18JL235.</title>
        <authorList>
            <person name="Zhang G."/>
        </authorList>
    </citation>
    <scope>NUCLEOTIDE SEQUENCE</scope>
    <source>
        <strain evidence="15">A18JL235</strain>
    </source>
</reference>
<dbReference type="InterPro" id="IPR005170">
    <property type="entry name" value="Transptr-assoc_dom"/>
</dbReference>
<dbReference type="Gene3D" id="3.30.465.10">
    <property type="match status" value="1"/>
</dbReference>
<feature type="transmembrane region" description="Helical" evidence="12">
    <location>
        <begin position="88"/>
        <end position="107"/>
    </location>
</feature>
<dbReference type="InterPro" id="IPR000644">
    <property type="entry name" value="CBS_dom"/>
</dbReference>
<dbReference type="InterPro" id="IPR036318">
    <property type="entry name" value="FAD-bd_PCMH-like_sf"/>
</dbReference>
<dbReference type="CDD" id="cd04590">
    <property type="entry name" value="CBS_pair_CorC_HlyC_assoc"/>
    <property type="match status" value="1"/>
</dbReference>
<dbReference type="SUPFAM" id="SSF54631">
    <property type="entry name" value="CBS-domain pair"/>
    <property type="match status" value="1"/>
</dbReference>
<dbReference type="AlphaFoldDB" id="A0AB39BCL5"/>
<keyword evidence="4 10" id="KW-0812">Transmembrane</keyword>
<proteinExistence type="inferred from homology"/>
<dbReference type="SMART" id="SM01091">
    <property type="entry name" value="CorC_HlyC"/>
    <property type="match status" value="1"/>
</dbReference>
<evidence type="ECO:0000256" key="4">
    <source>
        <dbReference type="ARBA" id="ARBA00022692"/>
    </source>
</evidence>
<evidence type="ECO:0000256" key="8">
    <source>
        <dbReference type="ARBA" id="ARBA00023136"/>
    </source>
</evidence>
<evidence type="ECO:0000256" key="9">
    <source>
        <dbReference type="PROSITE-ProRule" id="PRU00703"/>
    </source>
</evidence>
<feature type="domain" description="CBS" evidence="13">
    <location>
        <begin position="272"/>
        <end position="329"/>
    </location>
</feature>
<evidence type="ECO:0000256" key="3">
    <source>
        <dbReference type="ARBA" id="ARBA00022475"/>
    </source>
</evidence>
<dbReference type="GO" id="GO:0050660">
    <property type="term" value="F:flavin adenine dinucleotide binding"/>
    <property type="evidence" value="ECO:0007669"/>
    <property type="project" value="InterPro"/>
</dbReference>
<dbReference type="PANTHER" id="PTHR22777">
    <property type="entry name" value="HEMOLYSIN-RELATED"/>
    <property type="match status" value="1"/>
</dbReference>
<evidence type="ECO:0000259" key="13">
    <source>
        <dbReference type="PROSITE" id="PS51371"/>
    </source>
</evidence>
<dbReference type="PANTHER" id="PTHR22777:SF32">
    <property type="entry name" value="UPF0053 INNER MEMBRANE PROTEIN YFJD"/>
    <property type="match status" value="1"/>
</dbReference>
<comment type="similarity">
    <text evidence="2">Belongs to the UPF0053 family.</text>
</comment>
<feature type="region of interest" description="Disordered" evidence="11">
    <location>
        <begin position="409"/>
        <end position="457"/>
    </location>
</feature>
<organism evidence="15">
    <name type="scientific">Herbiconiux sp. A18JL235</name>
    <dbReference type="NCBI Taxonomy" id="3152363"/>
    <lineage>
        <taxon>Bacteria</taxon>
        <taxon>Bacillati</taxon>
        <taxon>Actinomycetota</taxon>
        <taxon>Actinomycetes</taxon>
        <taxon>Micrococcales</taxon>
        <taxon>Microbacteriaceae</taxon>
        <taxon>Herbiconiux</taxon>
    </lineage>
</organism>
<dbReference type="GO" id="GO:0005886">
    <property type="term" value="C:plasma membrane"/>
    <property type="evidence" value="ECO:0007669"/>
    <property type="project" value="UniProtKB-SubCell"/>
</dbReference>
<feature type="domain" description="CNNM transmembrane" evidence="14">
    <location>
        <begin position="1"/>
        <end position="184"/>
    </location>
</feature>
<comment type="subcellular location">
    <subcellularLocation>
        <location evidence="1">Cell membrane</location>
        <topology evidence="1">Multi-pass membrane protein</topology>
    </subcellularLocation>
</comment>
<dbReference type="SMART" id="SM00116">
    <property type="entry name" value="CBS"/>
    <property type="match status" value="2"/>
</dbReference>
<keyword evidence="5" id="KW-0677">Repeat</keyword>
<dbReference type="EMBL" id="CP162511">
    <property type="protein sequence ID" value="XDI04267.1"/>
    <property type="molecule type" value="Genomic_DNA"/>
</dbReference>
<evidence type="ECO:0000256" key="6">
    <source>
        <dbReference type="ARBA" id="ARBA00022989"/>
    </source>
</evidence>
<dbReference type="FunFam" id="3.10.580.10:FF:000002">
    <property type="entry name" value="Magnesium/cobalt efflux protein CorC"/>
    <property type="match status" value="1"/>
</dbReference>
<dbReference type="Pfam" id="PF03471">
    <property type="entry name" value="CorC_HlyC"/>
    <property type="match status" value="1"/>
</dbReference>
<evidence type="ECO:0000259" key="14">
    <source>
        <dbReference type="PROSITE" id="PS51846"/>
    </source>
</evidence>
<evidence type="ECO:0000313" key="15">
    <source>
        <dbReference type="EMBL" id="XDI04267.1"/>
    </source>
</evidence>
<evidence type="ECO:0000256" key="7">
    <source>
        <dbReference type="ARBA" id="ARBA00023122"/>
    </source>
</evidence>
<name>A0AB39BCL5_9MICO</name>
<accession>A0AB39BCL5</accession>
<dbReference type="RefSeq" id="WP_368496672.1">
    <property type="nucleotide sequence ID" value="NZ_CP162511.1"/>
</dbReference>
<dbReference type="Pfam" id="PF00571">
    <property type="entry name" value="CBS"/>
    <property type="match status" value="2"/>
</dbReference>
<dbReference type="InterPro" id="IPR046342">
    <property type="entry name" value="CBS_dom_sf"/>
</dbReference>
<dbReference type="PROSITE" id="PS51371">
    <property type="entry name" value="CBS"/>
    <property type="match status" value="2"/>
</dbReference>
<sequence>MTIVLFLLAAVVLVALGGLFAAIDTAVLSLSRGDLLELAERARAKRSLRAIAEDPAAHLNAANFARVVFETTAAVLITISFAFTIDELWIALVLSAVVMTAVSFVLVGSSPRSVGRAHPKAIVRWGAVPVHVTRVVLGPLANALVAIGNRVTPGRIRSGTFSSEEQLLSMVDEATELEVLEEDDRELIHSILEFNDTVVREVMIPRTDMVTVDDDDTVGHGLGLFLSKGVSRMPVVVGGRVDDISGVLYLRDVARLSYERPAKLETTTVAELARPALLIPESKKVDDTLRQMQAESNHLAMVVDEYGGIAGLVTLEDLLEELVGDISDEYDRDMVEVEPLEAVDTFRVSARLPVDELGELFGLELDDDDVDTVGGLLAKGLGRLAETGDEARIAGLILTADRTEGRRKRLVTATVRRDPDARGDDEGDTGPVRVATGPVKLPKAGKTTTNDDTKERA</sequence>
<feature type="domain" description="CBS" evidence="13">
    <location>
        <begin position="203"/>
        <end position="264"/>
    </location>
</feature>
<dbReference type="InterPro" id="IPR002550">
    <property type="entry name" value="CNNM"/>
</dbReference>
<evidence type="ECO:0000256" key="2">
    <source>
        <dbReference type="ARBA" id="ARBA00006337"/>
    </source>
</evidence>
<keyword evidence="7 9" id="KW-0129">CBS domain</keyword>
<evidence type="ECO:0000256" key="5">
    <source>
        <dbReference type="ARBA" id="ARBA00022737"/>
    </source>
</evidence>
<evidence type="ECO:0000256" key="1">
    <source>
        <dbReference type="ARBA" id="ARBA00004651"/>
    </source>
</evidence>
<keyword evidence="8 10" id="KW-0472">Membrane</keyword>
<evidence type="ECO:0000256" key="12">
    <source>
        <dbReference type="SAM" id="Phobius"/>
    </source>
</evidence>
<keyword evidence="3" id="KW-1003">Cell membrane</keyword>
<protein>
    <submittedName>
        <fullName evidence="15">Hemolysin family protein</fullName>
    </submittedName>
</protein>
<evidence type="ECO:0000256" key="10">
    <source>
        <dbReference type="PROSITE-ProRule" id="PRU01193"/>
    </source>
</evidence>